<feature type="domain" description="Aminotransferase-like plant mobile" evidence="1">
    <location>
        <begin position="60"/>
        <end position="208"/>
    </location>
</feature>
<accession>A0A444XQD7</accession>
<proteinExistence type="predicted"/>
<dbReference type="STRING" id="3818.A0A444XQD7"/>
<organism evidence="2 3">
    <name type="scientific">Arachis hypogaea</name>
    <name type="common">Peanut</name>
    <dbReference type="NCBI Taxonomy" id="3818"/>
    <lineage>
        <taxon>Eukaryota</taxon>
        <taxon>Viridiplantae</taxon>
        <taxon>Streptophyta</taxon>
        <taxon>Embryophyta</taxon>
        <taxon>Tracheophyta</taxon>
        <taxon>Spermatophyta</taxon>
        <taxon>Magnoliopsida</taxon>
        <taxon>eudicotyledons</taxon>
        <taxon>Gunneridae</taxon>
        <taxon>Pentapetalae</taxon>
        <taxon>rosids</taxon>
        <taxon>fabids</taxon>
        <taxon>Fabales</taxon>
        <taxon>Fabaceae</taxon>
        <taxon>Papilionoideae</taxon>
        <taxon>50 kb inversion clade</taxon>
        <taxon>dalbergioids sensu lato</taxon>
        <taxon>Dalbergieae</taxon>
        <taxon>Pterocarpus clade</taxon>
        <taxon>Arachis</taxon>
    </lineage>
</organism>
<sequence>MSGSGLYDTGGASMTDFGGSDVGSGLDTGVSQGHPYNLWTQTVPPNKCTPSLYSKKSPRSSYQEFESLERYVRAHIFCLLGTVVFPDKSTTSLNSKFLPLLRNFHRISTYSLGAANLAHLYRSLCRASRYNCKEIDGPLILLFIWAWEHMPLLAPIPRDQLGDVGIPLARRWSHWRRHTRYIRQPTAHFRRGLNDMGVDDVKRLALMNHSSNRKNQLALSNKSRLMSSSFRYCAGI</sequence>
<evidence type="ECO:0000313" key="2">
    <source>
        <dbReference type="EMBL" id="RYQ91911.1"/>
    </source>
</evidence>
<dbReference type="Pfam" id="PF10536">
    <property type="entry name" value="PMD"/>
    <property type="match status" value="1"/>
</dbReference>
<gene>
    <name evidence="2" type="ORF">Ahy_B09g097962</name>
</gene>
<protein>
    <recommendedName>
        <fullName evidence="1">Aminotransferase-like plant mobile domain-containing protein</fullName>
    </recommendedName>
</protein>
<evidence type="ECO:0000259" key="1">
    <source>
        <dbReference type="Pfam" id="PF10536"/>
    </source>
</evidence>
<dbReference type="PANTHER" id="PTHR46033">
    <property type="entry name" value="PROTEIN MAIN-LIKE 2"/>
    <property type="match status" value="1"/>
</dbReference>
<dbReference type="PANTHER" id="PTHR46033:SF8">
    <property type="entry name" value="PROTEIN MAINTENANCE OF MERISTEMS-LIKE"/>
    <property type="match status" value="1"/>
</dbReference>
<dbReference type="Proteomes" id="UP000289738">
    <property type="component" value="Chromosome B09"/>
</dbReference>
<keyword evidence="3" id="KW-1185">Reference proteome</keyword>
<dbReference type="InterPro" id="IPR044824">
    <property type="entry name" value="MAIN-like"/>
</dbReference>
<dbReference type="InterPro" id="IPR019557">
    <property type="entry name" value="AminoTfrase-like_pln_mobile"/>
</dbReference>
<evidence type="ECO:0000313" key="3">
    <source>
        <dbReference type="Proteomes" id="UP000289738"/>
    </source>
</evidence>
<dbReference type="EMBL" id="SDMP01000019">
    <property type="protein sequence ID" value="RYQ91911.1"/>
    <property type="molecule type" value="Genomic_DNA"/>
</dbReference>
<dbReference type="AlphaFoldDB" id="A0A444XQD7"/>
<reference evidence="2 3" key="1">
    <citation type="submission" date="2019-01" db="EMBL/GenBank/DDBJ databases">
        <title>Sequencing of cultivated peanut Arachis hypogaea provides insights into genome evolution and oil improvement.</title>
        <authorList>
            <person name="Chen X."/>
        </authorList>
    </citation>
    <scope>NUCLEOTIDE SEQUENCE [LARGE SCALE GENOMIC DNA]</scope>
    <source>
        <strain evidence="3">cv. Fuhuasheng</strain>
        <tissue evidence="2">Leaves</tissue>
    </source>
</reference>
<dbReference type="GO" id="GO:0010073">
    <property type="term" value="P:meristem maintenance"/>
    <property type="evidence" value="ECO:0007669"/>
    <property type="project" value="InterPro"/>
</dbReference>
<name>A0A444XQD7_ARAHY</name>
<comment type="caution">
    <text evidence="2">The sequence shown here is derived from an EMBL/GenBank/DDBJ whole genome shotgun (WGS) entry which is preliminary data.</text>
</comment>